<sequence length="69" mass="7956">MDYIEKLKNYTTKQTVNLIMKGLINTSDGNLIRLTYAAEKIAPQHKTKIQKVRKLFQDKAPAYFLAQKA</sequence>
<dbReference type="EMBL" id="BARW01037043">
    <property type="protein sequence ID" value="GAJ22308.1"/>
    <property type="molecule type" value="Genomic_DNA"/>
</dbReference>
<dbReference type="AlphaFoldDB" id="X1UXS0"/>
<gene>
    <name evidence="1" type="ORF">S12H4_57312</name>
</gene>
<accession>X1UXS0</accession>
<comment type="caution">
    <text evidence="1">The sequence shown here is derived from an EMBL/GenBank/DDBJ whole genome shotgun (WGS) entry which is preliminary data.</text>
</comment>
<organism evidence="1">
    <name type="scientific">marine sediment metagenome</name>
    <dbReference type="NCBI Taxonomy" id="412755"/>
    <lineage>
        <taxon>unclassified sequences</taxon>
        <taxon>metagenomes</taxon>
        <taxon>ecological metagenomes</taxon>
    </lineage>
</organism>
<evidence type="ECO:0000313" key="1">
    <source>
        <dbReference type="EMBL" id="GAJ22308.1"/>
    </source>
</evidence>
<reference evidence="1" key="1">
    <citation type="journal article" date="2014" name="Front. Microbiol.">
        <title>High frequency of phylogenetically diverse reductive dehalogenase-homologous genes in deep subseafloor sedimentary metagenomes.</title>
        <authorList>
            <person name="Kawai M."/>
            <person name="Futagami T."/>
            <person name="Toyoda A."/>
            <person name="Takaki Y."/>
            <person name="Nishi S."/>
            <person name="Hori S."/>
            <person name="Arai W."/>
            <person name="Tsubouchi T."/>
            <person name="Morono Y."/>
            <person name="Uchiyama I."/>
            <person name="Ito T."/>
            <person name="Fujiyama A."/>
            <person name="Inagaki F."/>
            <person name="Takami H."/>
        </authorList>
    </citation>
    <scope>NUCLEOTIDE SEQUENCE</scope>
    <source>
        <strain evidence="1">Expedition CK06-06</strain>
    </source>
</reference>
<feature type="non-terminal residue" evidence="1">
    <location>
        <position position="69"/>
    </location>
</feature>
<proteinExistence type="predicted"/>
<protein>
    <submittedName>
        <fullName evidence="1">Uncharacterized protein</fullName>
    </submittedName>
</protein>
<name>X1UXS0_9ZZZZ</name>